<dbReference type="STRING" id="580332.Slit_0163"/>
<organism evidence="1 2">
    <name type="scientific">Sideroxydans lithotrophicus (strain ES-1)</name>
    <dbReference type="NCBI Taxonomy" id="580332"/>
    <lineage>
        <taxon>Bacteria</taxon>
        <taxon>Pseudomonadati</taxon>
        <taxon>Pseudomonadota</taxon>
        <taxon>Betaproteobacteria</taxon>
        <taxon>Nitrosomonadales</taxon>
        <taxon>Gallionellaceae</taxon>
        <taxon>Sideroxydans</taxon>
    </lineage>
</organism>
<gene>
    <name evidence="1" type="ordered locus">Slit_0163</name>
</gene>
<dbReference type="Proteomes" id="UP000001625">
    <property type="component" value="Chromosome"/>
</dbReference>
<dbReference type="OrthoDB" id="8564016at2"/>
<proteinExistence type="predicted"/>
<name>D5CU70_SIDLE</name>
<dbReference type="EMBL" id="CP001965">
    <property type="protein sequence ID" value="ADE10405.1"/>
    <property type="molecule type" value="Genomic_DNA"/>
</dbReference>
<evidence type="ECO:0000313" key="1">
    <source>
        <dbReference type="EMBL" id="ADE10405.1"/>
    </source>
</evidence>
<sequence length="73" mass="8171">MAIVMNMSGYEVEREAVAPGEYDDEVLCAGWNPQLASIGNEPVGRMERHTAFPAELANVDADAFLQKMYRYQC</sequence>
<dbReference type="KEGG" id="slt:Slit_0163"/>
<reference evidence="1 2" key="1">
    <citation type="submission" date="2010-03" db="EMBL/GenBank/DDBJ databases">
        <title>Complete sequence of Sideroxydans lithotrophicus ES-1.</title>
        <authorList>
            <consortium name="US DOE Joint Genome Institute"/>
            <person name="Lucas S."/>
            <person name="Copeland A."/>
            <person name="Lapidus A."/>
            <person name="Cheng J.-F."/>
            <person name="Bruce D."/>
            <person name="Goodwin L."/>
            <person name="Pitluck S."/>
            <person name="Munk A.C."/>
            <person name="Detter J.C."/>
            <person name="Han C."/>
            <person name="Tapia R."/>
            <person name="Larimer F."/>
            <person name="Land M."/>
            <person name="Hauser L."/>
            <person name="Kyrpides N."/>
            <person name="Ivanova N."/>
            <person name="Emerson D."/>
            <person name="Woyke T."/>
        </authorList>
    </citation>
    <scope>NUCLEOTIDE SEQUENCE [LARGE SCALE GENOMIC DNA]</scope>
    <source>
        <strain evidence="1 2">ES-1</strain>
    </source>
</reference>
<keyword evidence="2" id="KW-1185">Reference proteome</keyword>
<dbReference type="HOGENOM" id="CLU_2720808_0_0_4"/>
<dbReference type="AlphaFoldDB" id="D5CU70"/>
<evidence type="ECO:0000313" key="2">
    <source>
        <dbReference type="Proteomes" id="UP000001625"/>
    </source>
</evidence>
<dbReference type="RefSeq" id="WP_013028304.1">
    <property type="nucleotide sequence ID" value="NC_013959.1"/>
</dbReference>
<protein>
    <submittedName>
        <fullName evidence="1">Uncharacterized protein</fullName>
    </submittedName>
</protein>
<accession>D5CU70</accession>